<dbReference type="InterPro" id="IPR058624">
    <property type="entry name" value="MdtA-like_HH"/>
</dbReference>
<evidence type="ECO:0000313" key="6">
    <source>
        <dbReference type="EMBL" id="OMG51902.1"/>
    </source>
</evidence>
<dbReference type="Pfam" id="PF25954">
    <property type="entry name" value="Beta-barrel_RND_2"/>
    <property type="match status" value="1"/>
</dbReference>
<dbReference type="InterPro" id="IPR058792">
    <property type="entry name" value="Beta-barrel_RND_2"/>
</dbReference>
<dbReference type="Gene3D" id="2.40.50.100">
    <property type="match status" value="1"/>
</dbReference>
<organism evidence="6 7">
    <name type="scientific">Azonexus hydrophilus</name>
    <dbReference type="NCBI Taxonomy" id="418702"/>
    <lineage>
        <taxon>Bacteria</taxon>
        <taxon>Pseudomonadati</taxon>
        <taxon>Pseudomonadota</taxon>
        <taxon>Betaproteobacteria</taxon>
        <taxon>Rhodocyclales</taxon>
        <taxon>Azonexaceae</taxon>
        <taxon>Azonexus</taxon>
    </lineage>
</organism>
<dbReference type="Gene3D" id="2.40.30.170">
    <property type="match status" value="1"/>
</dbReference>
<dbReference type="GO" id="GO:0015562">
    <property type="term" value="F:efflux transmembrane transporter activity"/>
    <property type="evidence" value="ECO:0007669"/>
    <property type="project" value="TreeGrafter"/>
</dbReference>
<comment type="similarity">
    <text evidence="1">Belongs to the membrane fusion protein (MFP) (TC 8.A.1) family.</text>
</comment>
<feature type="domain" description="Multidrug resistance protein MdtA-like barrel-sandwich hybrid" evidence="3">
    <location>
        <begin position="74"/>
        <end position="198"/>
    </location>
</feature>
<feature type="domain" description="Multidrug resistance protein MdtA-like alpha-helical hairpin" evidence="2">
    <location>
        <begin position="110"/>
        <end position="167"/>
    </location>
</feature>
<dbReference type="PANTHER" id="PTHR30469">
    <property type="entry name" value="MULTIDRUG RESISTANCE PROTEIN MDTA"/>
    <property type="match status" value="1"/>
</dbReference>
<dbReference type="InterPro" id="IPR058637">
    <property type="entry name" value="YknX-like_C"/>
</dbReference>
<dbReference type="PANTHER" id="PTHR30469:SF11">
    <property type="entry name" value="BLL4320 PROTEIN"/>
    <property type="match status" value="1"/>
</dbReference>
<dbReference type="EMBL" id="MTHD01000007">
    <property type="protein sequence ID" value="OMG51902.1"/>
    <property type="molecule type" value="Genomic_DNA"/>
</dbReference>
<dbReference type="GO" id="GO:1990281">
    <property type="term" value="C:efflux pump complex"/>
    <property type="evidence" value="ECO:0007669"/>
    <property type="project" value="TreeGrafter"/>
</dbReference>
<dbReference type="SUPFAM" id="SSF111369">
    <property type="entry name" value="HlyD-like secretion proteins"/>
    <property type="match status" value="1"/>
</dbReference>
<name>A0A1R1HZJ4_9RHOO</name>
<evidence type="ECO:0000259" key="4">
    <source>
        <dbReference type="Pfam" id="PF25954"/>
    </source>
</evidence>
<evidence type="ECO:0000259" key="2">
    <source>
        <dbReference type="Pfam" id="PF25876"/>
    </source>
</evidence>
<evidence type="ECO:0000259" key="5">
    <source>
        <dbReference type="Pfam" id="PF25989"/>
    </source>
</evidence>
<dbReference type="Pfam" id="PF25876">
    <property type="entry name" value="HH_MFP_RND"/>
    <property type="match status" value="1"/>
</dbReference>
<proteinExistence type="inferred from homology"/>
<evidence type="ECO:0000259" key="3">
    <source>
        <dbReference type="Pfam" id="PF25917"/>
    </source>
</evidence>
<feature type="domain" description="CusB-like beta-barrel" evidence="4">
    <location>
        <begin position="208"/>
        <end position="279"/>
    </location>
</feature>
<dbReference type="NCBIfam" id="TIGR01730">
    <property type="entry name" value="RND_mfp"/>
    <property type="match status" value="1"/>
</dbReference>
<accession>A0A1R1HZJ4</accession>
<evidence type="ECO:0000313" key="7">
    <source>
        <dbReference type="Proteomes" id="UP000187526"/>
    </source>
</evidence>
<keyword evidence="7" id="KW-1185">Reference proteome</keyword>
<dbReference type="InterPro" id="IPR058625">
    <property type="entry name" value="MdtA-like_BSH"/>
</dbReference>
<evidence type="ECO:0000256" key="1">
    <source>
        <dbReference type="ARBA" id="ARBA00009477"/>
    </source>
</evidence>
<gene>
    <name evidence="6" type="ORF">BJN45_16390</name>
</gene>
<dbReference type="Proteomes" id="UP000187526">
    <property type="component" value="Unassembled WGS sequence"/>
</dbReference>
<dbReference type="AlphaFoldDB" id="A0A1R1HZJ4"/>
<comment type="caution">
    <text evidence="6">The sequence shown here is derived from an EMBL/GenBank/DDBJ whole genome shotgun (WGS) entry which is preliminary data.</text>
</comment>
<dbReference type="FunFam" id="2.40.30.170:FF:000010">
    <property type="entry name" value="Efflux RND transporter periplasmic adaptor subunit"/>
    <property type="match status" value="1"/>
</dbReference>
<dbReference type="OrthoDB" id="9783047at2"/>
<dbReference type="Gene3D" id="2.40.420.20">
    <property type="match status" value="1"/>
</dbReference>
<dbReference type="InterPro" id="IPR006143">
    <property type="entry name" value="RND_pump_MFP"/>
</dbReference>
<dbReference type="Pfam" id="PF25989">
    <property type="entry name" value="YknX_C"/>
    <property type="match status" value="1"/>
</dbReference>
<dbReference type="STRING" id="418702.BJN45_16390"/>
<dbReference type="Pfam" id="PF25917">
    <property type="entry name" value="BSH_RND"/>
    <property type="match status" value="1"/>
</dbReference>
<reference evidence="6 7" key="1">
    <citation type="submission" date="2016-10" db="EMBL/GenBank/DDBJ databases">
        <title>Alkaliphiles isolated from bioreactors.</title>
        <authorList>
            <person name="Salah Z."/>
            <person name="Rout S.P."/>
            <person name="Humphreys P.N."/>
        </authorList>
    </citation>
    <scope>NUCLEOTIDE SEQUENCE [LARGE SCALE GENOMIC DNA]</scope>
    <source>
        <strain evidence="6 7">ZS02</strain>
    </source>
</reference>
<dbReference type="Gene3D" id="1.10.287.470">
    <property type="entry name" value="Helix hairpin bin"/>
    <property type="match status" value="1"/>
</dbReference>
<sequence>MTRRGVVALSLVGLLGLGWYAWSANRSAPAPAGAPAGAASAPADKPVAVEVAPVLALDFADETTAVGTLKASESVVLRPEISGRVATIGFRDGAVVGKGDLLIGFDAAVQDAELAQARANLALASSTYRRNQELLAKKFISPQALDTSGASLKVQEAAVQLAEAKAAKMRLRAPFRGVVGLRNVSVGGYVKEGEELVNIEDISSLRVDFRLAETYLGRLQKGQSLELGSDALPGQKFAAVVEAIDPQIDPNGRSISVRARLDNAAGHLRPGMFVRVRLAFGERKGVLMVPEEAIMPGAQAAVFKVVDGKAERVVVRSGARRDARVEIVEGLAAGDLVVTAGQMKLRPGAPVKVPAGPAAAGKP</sequence>
<feature type="domain" description="YknX-like C-terminal permuted SH3-like" evidence="5">
    <location>
        <begin position="286"/>
        <end position="353"/>
    </location>
</feature>
<protein>
    <submittedName>
        <fullName evidence="6">Efflux transporter periplasmic adaptor subunit</fullName>
    </submittedName>
</protein>